<dbReference type="RefSeq" id="XP_017288846.1">
    <property type="nucleotide sequence ID" value="XM_017433357.3"/>
</dbReference>
<proteinExistence type="inferred from homology"/>
<accession>A0A3Q3AWB0</accession>
<dbReference type="KEGG" id="kmr:108246027"/>
<organism evidence="3 4">
    <name type="scientific">Kryptolebias marmoratus</name>
    <name type="common">Mangrove killifish</name>
    <name type="synonym">Rivulus marmoratus</name>
    <dbReference type="NCBI Taxonomy" id="37003"/>
    <lineage>
        <taxon>Eukaryota</taxon>
        <taxon>Metazoa</taxon>
        <taxon>Chordata</taxon>
        <taxon>Craniata</taxon>
        <taxon>Vertebrata</taxon>
        <taxon>Euteleostomi</taxon>
        <taxon>Actinopterygii</taxon>
        <taxon>Neopterygii</taxon>
        <taxon>Teleostei</taxon>
        <taxon>Neoteleostei</taxon>
        <taxon>Acanthomorphata</taxon>
        <taxon>Ovalentaria</taxon>
        <taxon>Atherinomorphae</taxon>
        <taxon>Cyprinodontiformes</taxon>
        <taxon>Rivulidae</taxon>
        <taxon>Kryptolebias</taxon>
    </lineage>
</organism>
<dbReference type="Ensembl" id="ENSKMAT00000021145.1">
    <property type="protein sequence ID" value="ENSKMAP00000020871.1"/>
    <property type="gene ID" value="ENSKMAG00000015503.1"/>
</dbReference>
<dbReference type="AlphaFoldDB" id="A0A3Q3AWB0"/>
<evidence type="ECO:0000313" key="3">
    <source>
        <dbReference type="Ensembl" id="ENSKMAP00000020871.1"/>
    </source>
</evidence>
<feature type="compositionally biased region" description="Basic residues" evidence="2">
    <location>
        <begin position="338"/>
        <end position="348"/>
    </location>
</feature>
<dbReference type="GeneID" id="108246027"/>
<evidence type="ECO:0000313" key="4">
    <source>
        <dbReference type="Proteomes" id="UP000264800"/>
    </source>
</evidence>
<dbReference type="Proteomes" id="UP000264800">
    <property type="component" value="Unplaced"/>
</dbReference>
<sequence>MSTERSAGTISAIKALGYPGASCLSRCGCDELPCPLLTWLAAELRTLCPELQGSGGAGEVLLGEELRNLLSSSSSPLAVRTSDVLEPSMLNNITEFLVSELLAARIISHKDLHPEESLIGEESVKEQRVEDPSSEFCQDYGHGDMEESDRRKAEMQAEWILLLRALGLDASSQLGDVQTEVKSRLDRLPGRDMASPLLTTGLNSEQWTEVIKISRILSEDYGCRRQMMIKRFQVTLESFAWGEKQKERRAALASVPPLKSFVGGFQVSLSHLLAAREDQSFIEPIKAGKSTPVYKALMGSVPDRGGRPGEIEPPMPSWQERRAQGHRGGGRGRGSGHQQRHRKKKGKE</sequence>
<dbReference type="PANTHER" id="PTHR31353">
    <property type="entry name" value="FAM98"/>
    <property type="match status" value="1"/>
</dbReference>
<dbReference type="OrthoDB" id="512356at2759"/>
<dbReference type="STRING" id="37003.ENSKMAP00000020871"/>
<dbReference type="Pfam" id="PF10239">
    <property type="entry name" value="DUF2465"/>
    <property type="match status" value="1"/>
</dbReference>
<dbReference type="InterPro" id="IPR018797">
    <property type="entry name" value="FAM98"/>
</dbReference>
<evidence type="ECO:0000256" key="2">
    <source>
        <dbReference type="SAM" id="MobiDB-lite"/>
    </source>
</evidence>
<reference evidence="3" key="2">
    <citation type="submission" date="2025-09" db="UniProtKB">
        <authorList>
            <consortium name="Ensembl"/>
        </authorList>
    </citation>
    <scope>IDENTIFICATION</scope>
</reference>
<reference evidence="3" key="1">
    <citation type="submission" date="2025-08" db="UniProtKB">
        <authorList>
            <consortium name="Ensembl"/>
        </authorList>
    </citation>
    <scope>IDENTIFICATION</scope>
</reference>
<evidence type="ECO:0000256" key="1">
    <source>
        <dbReference type="ARBA" id="ARBA00007218"/>
    </source>
</evidence>
<feature type="region of interest" description="Disordered" evidence="2">
    <location>
        <begin position="298"/>
        <end position="348"/>
    </location>
</feature>
<dbReference type="GO" id="GO:0072669">
    <property type="term" value="C:tRNA-splicing ligase complex"/>
    <property type="evidence" value="ECO:0007669"/>
    <property type="project" value="TreeGrafter"/>
</dbReference>
<dbReference type="GeneTree" id="ENSGT00440000037341"/>
<dbReference type="PANTHER" id="PTHR31353:SF5">
    <property type="entry name" value="IM:7138535"/>
    <property type="match status" value="1"/>
</dbReference>
<dbReference type="OMA" id="MPTWGER"/>
<protein>
    <submittedName>
        <fullName evidence="3">Im:7138535</fullName>
    </submittedName>
</protein>
<name>A0A3Q3AWB0_KRYMA</name>
<keyword evidence="4" id="KW-1185">Reference proteome</keyword>
<comment type="similarity">
    <text evidence="1">Belongs to the FAM98 family.</text>
</comment>